<reference evidence="1" key="1">
    <citation type="submission" date="2021-04" db="EMBL/GenBank/DDBJ databases">
        <title>Genomic sequence of Actinosynnema pretiosum subsp. pretiosum ATCC 31280 (C-14919).</title>
        <authorList>
            <person name="Bai L."/>
            <person name="Wang X."/>
            <person name="Xiao Y."/>
        </authorList>
    </citation>
    <scope>NUCLEOTIDE SEQUENCE</scope>
    <source>
        <strain evidence="1">ATCC 31280</strain>
    </source>
</reference>
<protein>
    <submittedName>
        <fullName evidence="1">Uncharacterized protein</fullName>
    </submittedName>
</protein>
<proteinExistence type="predicted"/>
<dbReference type="AlphaFoldDB" id="A0AA45R7S6"/>
<accession>A0AA45R7S6</accession>
<name>A0AA45R7S6_9PSEU</name>
<sequence>MGANVVEQVGRGSGKVEVDARWLELYARRVGEAADELGKARDELRSGPTLTTAFGDLGRSLRSAESYRRAAEVLNQQLDRACGTLGSAAEGLAAVADSYGGQDEEVVAMLRAVERQQG</sequence>
<gene>
    <name evidence="1" type="ORF">KCV87_23115</name>
</gene>
<dbReference type="EMBL" id="CP073249">
    <property type="protein sequence ID" value="QUF08115.1"/>
    <property type="molecule type" value="Genomic_DNA"/>
</dbReference>
<organism evidence="1 2">
    <name type="scientific">Actinosynnema pretiosum subsp. pretiosum</name>
    <dbReference type="NCBI Taxonomy" id="103721"/>
    <lineage>
        <taxon>Bacteria</taxon>
        <taxon>Bacillati</taxon>
        <taxon>Actinomycetota</taxon>
        <taxon>Actinomycetes</taxon>
        <taxon>Pseudonocardiales</taxon>
        <taxon>Pseudonocardiaceae</taxon>
        <taxon>Actinosynnema</taxon>
    </lineage>
</organism>
<evidence type="ECO:0000313" key="1">
    <source>
        <dbReference type="EMBL" id="QUF08115.1"/>
    </source>
</evidence>
<evidence type="ECO:0000313" key="2">
    <source>
        <dbReference type="Proteomes" id="UP000677152"/>
    </source>
</evidence>
<dbReference type="Proteomes" id="UP000677152">
    <property type="component" value="Chromosome"/>
</dbReference>